<comment type="caution">
    <text evidence="2">The sequence shown here is derived from an EMBL/GenBank/DDBJ whole genome shotgun (WGS) entry which is preliminary data.</text>
</comment>
<keyword evidence="3" id="KW-1185">Reference proteome</keyword>
<dbReference type="EMBL" id="JAHUTI010023450">
    <property type="protein sequence ID" value="MED6240259.1"/>
    <property type="molecule type" value="Genomic_DNA"/>
</dbReference>
<sequence length="208" mass="23550">MFLVQPFQSNNLEAEYILGRLPVHHRNTQECSWPPALMAPFPLSQLWACGKRLKNSSNPPTKRDRGRPAFTPAPTAASPGPASAVVLLRSLKPIFPLPRLRRLLLLRSSHNLPCFIHLVHEFSPELHIFFYSAPPGVRLQFCHISISSSPLRQRSTRCLAPPTDIHHCNARPGSSLRVRCITSFSFLNCFLIHMPFKHTVSHSSFTFR</sequence>
<gene>
    <name evidence="2" type="ORF">ATANTOWER_018274</name>
</gene>
<organism evidence="2 3">
    <name type="scientific">Ataeniobius toweri</name>
    <dbReference type="NCBI Taxonomy" id="208326"/>
    <lineage>
        <taxon>Eukaryota</taxon>
        <taxon>Metazoa</taxon>
        <taxon>Chordata</taxon>
        <taxon>Craniata</taxon>
        <taxon>Vertebrata</taxon>
        <taxon>Euteleostomi</taxon>
        <taxon>Actinopterygii</taxon>
        <taxon>Neopterygii</taxon>
        <taxon>Teleostei</taxon>
        <taxon>Neoteleostei</taxon>
        <taxon>Acanthomorphata</taxon>
        <taxon>Ovalentaria</taxon>
        <taxon>Atherinomorphae</taxon>
        <taxon>Cyprinodontiformes</taxon>
        <taxon>Goodeidae</taxon>
        <taxon>Ataeniobius</taxon>
    </lineage>
</organism>
<evidence type="ECO:0000256" key="1">
    <source>
        <dbReference type="SAM" id="MobiDB-lite"/>
    </source>
</evidence>
<dbReference type="Proteomes" id="UP001345963">
    <property type="component" value="Unassembled WGS sequence"/>
</dbReference>
<accession>A0ABU7AQE5</accession>
<feature type="region of interest" description="Disordered" evidence="1">
    <location>
        <begin position="54"/>
        <end position="78"/>
    </location>
</feature>
<feature type="compositionally biased region" description="Low complexity" evidence="1">
    <location>
        <begin position="68"/>
        <end position="78"/>
    </location>
</feature>
<evidence type="ECO:0000313" key="3">
    <source>
        <dbReference type="Proteomes" id="UP001345963"/>
    </source>
</evidence>
<evidence type="ECO:0000313" key="2">
    <source>
        <dbReference type="EMBL" id="MED6240259.1"/>
    </source>
</evidence>
<reference evidence="2 3" key="1">
    <citation type="submission" date="2021-07" db="EMBL/GenBank/DDBJ databases">
        <authorList>
            <person name="Palmer J.M."/>
        </authorList>
    </citation>
    <scope>NUCLEOTIDE SEQUENCE [LARGE SCALE GENOMIC DNA]</scope>
    <source>
        <strain evidence="2 3">AT_MEX2019</strain>
        <tissue evidence="2">Muscle</tissue>
    </source>
</reference>
<name>A0ABU7AQE5_9TELE</name>
<proteinExistence type="predicted"/>
<protein>
    <submittedName>
        <fullName evidence="2">Uncharacterized protein</fullName>
    </submittedName>
</protein>